<dbReference type="GO" id="GO:0015079">
    <property type="term" value="F:potassium ion transmembrane transporter activity"/>
    <property type="evidence" value="ECO:0007669"/>
    <property type="project" value="InterPro"/>
</dbReference>
<reference evidence="9 10" key="1">
    <citation type="submission" date="2014-01" db="EMBL/GenBank/DDBJ databases">
        <authorList>
            <consortium name="DOE Joint Genome Institute"/>
            <person name="Anderson I."/>
            <person name="Huntemann M."/>
            <person name="Han J."/>
            <person name="Chen A."/>
            <person name="Kyrpides N."/>
            <person name="Mavromatis K."/>
            <person name="Markowitz V."/>
            <person name="Palaniappan K."/>
            <person name="Ivanova N."/>
            <person name="Schaumberg A."/>
            <person name="Pati A."/>
            <person name="Liolios K."/>
            <person name="Nordberg H.P."/>
            <person name="Cantor M.N."/>
            <person name="Hua S.X."/>
            <person name="Woyke T."/>
        </authorList>
    </citation>
    <scope>NUCLEOTIDE SEQUENCE [LARGE SCALE GENOMIC DNA]</scope>
    <source>
        <strain evidence="9 10">XH-48</strain>
        <plasmid evidence="10">2</plasmid>
    </source>
</reference>
<evidence type="ECO:0000256" key="5">
    <source>
        <dbReference type="ARBA" id="ARBA00023027"/>
    </source>
</evidence>
<proteinExistence type="predicted"/>
<organism evidence="9 10">
    <name type="scientific">Halostagnicola larsenii XH-48</name>
    <dbReference type="NCBI Taxonomy" id="797299"/>
    <lineage>
        <taxon>Archaea</taxon>
        <taxon>Methanobacteriati</taxon>
        <taxon>Methanobacteriota</taxon>
        <taxon>Stenosarchaea group</taxon>
        <taxon>Halobacteria</taxon>
        <taxon>Halobacteriales</taxon>
        <taxon>Natrialbaceae</taxon>
        <taxon>Halostagnicola</taxon>
    </lineage>
</organism>
<dbReference type="InterPro" id="IPR006036">
    <property type="entry name" value="K_uptake_TrkA"/>
</dbReference>
<keyword evidence="5" id="KW-0520">NAD</keyword>
<dbReference type="Pfam" id="PF02254">
    <property type="entry name" value="TrkA_N"/>
    <property type="match status" value="1"/>
</dbReference>
<evidence type="ECO:0000256" key="3">
    <source>
        <dbReference type="ARBA" id="ARBA00022538"/>
    </source>
</evidence>
<dbReference type="InterPro" id="IPR050721">
    <property type="entry name" value="Trk_Ktr_HKT_K-transport"/>
</dbReference>
<evidence type="ECO:0000256" key="6">
    <source>
        <dbReference type="ARBA" id="ARBA00023065"/>
    </source>
</evidence>
<feature type="domain" description="RCK N-terminal" evidence="7">
    <location>
        <begin position="1"/>
        <end position="123"/>
    </location>
</feature>
<dbReference type="InterPro" id="IPR003148">
    <property type="entry name" value="RCK_N"/>
</dbReference>
<dbReference type="eggNOG" id="arCOG01957">
    <property type="taxonomic scope" value="Archaea"/>
</dbReference>
<keyword evidence="10" id="KW-1185">Reference proteome</keyword>
<dbReference type="Proteomes" id="UP000019024">
    <property type="component" value="Plasmid unnamed2"/>
</dbReference>
<dbReference type="PANTHER" id="PTHR43833:SF5">
    <property type="entry name" value="TRK SYSTEM POTASSIUM UPTAKE PROTEIN TRKA"/>
    <property type="match status" value="1"/>
</dbReference>
<dbReference type="SUPFAM" id="SSF51735">
    <property type="entry name" value="NAD(P)-binding Rossmann-fold domains"/>
    <property type="match status" value="1"/>
</dbReference>
<sequence length="229" mass="24747">MMYIIIVGAGDIGIPLIDIATQSGNEVVVIENDPKRADHAAGEYDCLILNDDATAHEALIDAGIGKADALISTTDRDATNIMVCLLAQEHDVPAIVSVVHDPEHMNVFRQIGVNTMENPQELIAEYLYRSVARPAIVDYMRIGEQAEVFEITVSENAPIAGKTIFEAADEGVLPDDVLIVAIEREGQDPPLTPQGDTKIHTGDLLTVYSGFGATPELTDVFGHQKDQTK</sequence>
<evidence type="ECO:0000259" key="8">
    <source>
        <dbReference type="PROSITE" id="PS51202"/>
    </source>
</evidence>
<dbReference type="SUPFAM" id="SSF116726">
    <property type="entry name" value="TrkA C-terminal domain-like"/>
    <property type="match status" value="1"/>
</dbReference>
<dbReference type="PROSITE" id="PS51202">
    <property type="entry name" value="RCK_C"/>
    <property type="match status" value="1"/>
</dbReference>
<keyword evidence="9" id="KW-0614">Plasmid</keyword>
<comment type="function">
    <text evidence="1">Part of a potassium transport system.</text>
</comment>
<protein>
    <submittedName>
        <fullName evidence="9">Potassium transporter Trk</fullName>
    </submittedName>
</protein>
<dbReference type="GO" id="GO:0005886">
    <property type="term" value="C:plasma membrane"/>
    <property type="evidence" value="ECO:0007669"/>
    <property type="project" value="InterPro"/>
</dbReference>
<evidence type="ECO:0000259" key="7">
    <source>
        <dbReference type="PROSITE" id="PS51201"/>
    </source>
</evidence>
<dbReference type="HOGENOM" id="CLU_046525_2_3_2"/>
<dbReference type="AlphaFoldDB" id="W0JT00"/>
<dbReference type="PATRIC" id="fig|797299.3.peg.3448"/>
<dbReference type="PROSITE" id="PS51201">
    <property type="entry name" value="RCK_N"/>
    <property type="match status" value="1"/>
</dbReference>
<keyword evidence="6" id="KW-0406">Ion transport</keyword>
<feature type="domain" description="RCK C-terminal" evidence="8">
    <location>
        <begin position="134"/>
        <end position="223"/>
    </location>
</feature>
<keyword evidence="4" id="KW-0630">Potassium</keyword>
<accession>W0JT00</accession>
<evidence type="ECO:0000256" key="1">
    <source>
        <dbReference type="ARBA" id="ARBA00003660"/>
    </source>
</evidence>
<dbReference type="InterPro" id="IPR036721">
    <property type="entry name" value="RCK_C_sf"/>
</dbReference>
<dbReference type="InterPro" id="IPR036291">
    <property type="entry name" value="NAD(P)-bd_dom_sf"/>
</dbReference>
<dbReference type="PANTHER" id="PTHR43833">
    <property type="entry name" value="POTASSIUM CHANNEL PROTEIN 2-RELATED-RELATED"/>
    <property type="match status" value="1"/>
</dbReference>
<dbReference type="InterPro" id="IPR006037">
    <property type="entry name" value="RCK_C"/>
</dbReference>
<dbReference type="EMBL" id="CP007057">
    <property type="protein sequence ID" value="AHG01719.1"/>
    <property type="molecule type" value="Genomic_DNA"/>
</dbReference>
<evidence type="ECO:0000313" key="9">
    <source>
        <dbReference type="EMBL" id="AHG01719.1"/>
    </source>
</evidence>
<dbReference type="Gene3D" id="3.30.70.1450">
    <property type="entry name" value="Regulator of K+ conductance, C-terminal domain"/>
    <property type="match status" value="1"/>
</dbReference>
<geneLocation type="plasmid" evidence="9">
    <name>unnamed</name>
</geneLocation>
<dbReference type="PRINTS" id="PR00335">
    <property type="entry name" value="KUPTAKETRKA"/>
</dbReference>
<keyword evidence="3" id="KW-0633">Potassium transport</keyword>
<evidence type="ECO:0000256" key="4">
    <source>
        <dbReference type="ARBA" id="ARBA00022958"/>
    </source>
</evidence>
<dbReference type="Gene3D" id="3.40.50.720">
    <property type="entry name" value="NAD(P)-binding Rossmann-like Domain"/>
    <property type="match status" value="1"/>
</dbReference>
<dbReference type="KEGG" id="hlr:HALLA_00075"/>
<name>W0JT00_9EURY</name>
<keyword evidence="2" id="KW-0813">Transport</keyword>
<evidence type="ECO:0000313" key="10">
    <source>
        <dbReference type="Proteomes" id="UP000019024"/>
    </source>
</evidence>
<gene>
    <name evidence="9" type="ORF">HALLA_00075</name>
</gene>
<evidence type="ECO:0000256" key="2">
    <source>
        <dbReference type="ARBA" id="ARBA00022448"/>
    </source>
</evidence>
<dbReference type="Pfam" id="PF02080">
    <property type="entry name" value="TrkA_C"/>
    <property type="match status" value="1"/>
</dbReference>